<accession>A0A2X2UUI6</accession>
<dbReference type="EMBL" id="UAVS01000001">
    <property type="protein sequence ID" value="SQA92990.1"/>
    <property type="molecule type" value="Genomic_DNA"/>
</dbReference>
<evidence type="ECO:0000256" key="4">
    <source>
        <dbReference type="ARBA" id="ARBA00022692"/>
    </source>
</evidence>
<feature type="transmembrane region" description="Helical" evidence="9">
    <location>
        <begin position="118"/>
        <end position="139"/>
    </location>
</feature>
<feature type="domain" description="Cation efflux protein transmembrane" evidence="10">
    <location>
        <begin position="55"/>
        <end position="244"/>
    </location>
</feature>
<evidence type="ECO:0000313" key="12">
    <source>
        <dbReference type="EMBL" id="SQA92990.1"/>
    </source>
</evidence>
<dbReference type="InterPro" id="IPR002524">
    <property type="entry name" value="Cation_efflux"/>
</dbReference>
<evidence type="ECO:0000259" key="10">
    <source>
        <dbReference type="Pfam" id="PF01545"/>
    </source>
</evidence>
<evidence type="ECO:0000256" key="1">
    <source>
        <dbReference type="ARBA" id="ARBA00004141"/>
    </source>
</evidence>
<dbReference type="InterPro" id="IPR027469">
    <property type="entry name" value="Cation_efflux_TMD_sf"/>
</dbReference>
<dbReference type="PANTHER" id="PTHR11562:SF17">
    <property type="entry name" value="RE54080P-RELATED"/>
    <property type="match status" value="1"/>
</dbReference>
<evidence type="ECO:0000256" key="7">
    <source>
        <dbReference type="ARBA" id="ARBA00023065"/>
    </source>
</evidence>
<dbReference type="Proteomes" id="UP000250169">
    <property type="component" value="Unassembled WGS sequence"/>
</dbReference>
<feature type="transmembrane region" description="Helical" evidence="9">
    <location>
        <begin position="151"/>
        <end position="175"/>
    </location>
</feature>
<comment type="subcellular location">
    <subcellularLocation>
        <location evidence="1">Membrane</location>
        <topology evidence="1">Multi-pass membrane protein</topology>
    </subcellularLocation>
</comment>
<dbReference type="PANTHER" id="PTHR11562">
    <property type="entry name" value="CATION EFFLUX PROTEIN/ ZINC TRANSPORTER"/>
    <property type="match status" value="1"/>
</dbReference>
<dbReference type="InterPro" id="IPR050681">
    <property type="entry name" value="CDF/SLC30A"/>
</dbReference>
<keyword evidence="8 9" id="KW-0472">Membrane</keyword>
<keyword evidence="5" id="KW-0864">Zinc transport</keyword>
<reference evidence="12 13" key="1">
    <citation type="submission" date="2018-06" db="EMBL/GenBank/DDBJ databases">
        <authorList>
            <consortium name="Pathogen Informatics"/>
            <person name="Doyle S."/>
        </authorList>
    </citation>
    <scope>NUCLEOTIDE SEQUENCE [LARGE SCALE GENOMIC DNA]</scope>
    <source>
        <strain evidence="12 13">NCTC11545</strain>
    </source>
</reference>
<evidence type="ECO:0000256" key="5">
    <source>
        <dbReference type="ARBA" id="ARBA00022906"/>
    </source>
</evidence>
<name>A0A2X2UUI6_CAPOC</name>
<gene>
    <name evidence="12" type="primary">czcD</name>
    <name evidence="12" type="ORF">NCTC11545_00353</name>
</gene>
<dbReference type="GO" id="GO:0005886">
    <property type="term" value="C:plasma membrane"/>
    <property type="evidence" value="ECO:0007669"/>
    <property type="project" value="TreeGrafter"/>
</dbReference>
<dbReference type="InterPro" id="IPR058533">
    <property type="entry name" value="Cation_efflux_TM"/>
</dbReference>
<evidence type="ECO:0000256" key="8">
    <source>
        <dbReference type="ARBA" id="ARBA00023136"/>
    </source>
</evidence>
<keyword evidence="3" id="KW-0813">Transport</keyword>
<dbReference type="InterPro" id="IPR027470">
    <property type="entry name" value="Cation_efflux_CTD"/>
</dbReference>
<keyword evidence="4 9" id="KW-0812">Transmembrane</keyword>
<dbReference type="InterPro" id="IPR036837">
    <property type="entry name" value="Cation_efflux_CTD_sf"/>
</dbReference>
<evidence type="ECO:0000256" key="6">
    <source>
        <dbReference type="ARBA" id="ARBA00022989"/>
    </source>
</evidence>
<dbReference type="Pfam" id="PF16916">
    <property type="entry name" value="ZT_dimer"/>
    <property type="match status" value="1"/>
</dbReference>
<evidence type="ECO:0000256" key="2">
    <source>
        <dbReference type="ARBA" id="ARBA00008873"/>
    </source>
</evidence>
<dbReference type="AlphaFoldDB" id="A0A2X2UUI6"/>
<comment type="similarity">
    <text evidence="2">Belongs to the cation diffusion facilitator (CDF) transporter (TC 2.A.4) family. SLC30A subfamily.</text>
</comment>
<keyword evidence="7" id="KW-0406">Ion transport</keyword>
<feature type="domain" description="Cation efflux protein cytoplasmic" evidence="11">
    <location>
        <begin position="248"/>
        <end position="313"/>
    </location>
</feature>
<dbReference type="Pfam" id="PF01545">
    <property type="entry name" value="Cation_efflux"/>
    <property type="match status" value="1"/>
</dbReference>
<feature type="transmembrane region" description="Helical" evidence="9">
    <location>
        <begin position="187"/>
        <end position="212"/>
    </location>
</feature>
<keyword evidence="6 9" id="KW-1133">Transmembrane helix</keyword>
<dbReference type="SUPFAM" id="SSF161111">
    <property type="entry name" value="Cation efflux protein transmembrane domain-like"/>
    <property type="match status" value="1"/>
</dbReference>
<organism evidence="12 13">
    <name type="scientific">Capnocytophaga ochracea</name>
    <dbReference type="NCBI Taxonomy" id="1018"/>
    <lineage>
        <taxon>Bacteria</taxon>
        <taxon>Pseudomonadati</taxon>
        <taxon>Bacteroidota</taxon>
        <taxon>Flavobacteriia</taxon>
        <taxon>Flavobacteriales</taxon>
        <taxon>Flavobacteriaceae</taxon>
        <taxon>Capnocytophaga</taxon>
    </lineage>
</organism>
<dbReference type="Gene3D" id="3.30.70.1350">
    <property type="entry name" value="Cation efflux protein, cytoplasmic domain"/>
    <property type="match status" value="1"/>
</dbReference>
<keyword evidence="5" id="KW-0862">Zinc</keyword>
<evidence type="ECO:0000256" key="9">
    <source>
        <dbReference type="SAM" id="Phobius"/>
    </source>
</evidence>
<dbReference type="SUPFAM" id="SSF160240">
    <property type="entry name" value="Cation efflux protein cytoplasmic domain-like"/>
    <property type="match status" value="1"/>
</dbReference>
<evidence type="ECO:0000313" key="13">
    <source>
        <dbReference type="Proteomes" id="UP000250169"/>
    </source>
</evidence>
<dbReference type="NCBIfam" id="TIGR01297">
    <property type="entry name" value="CDF"/>
    <property type="match status" value="1"/>
</dbReference>
<dbReference type="GO" id="GO:0005385">
    <property type="term" value="F:zinc ion transmembrane transporter activity"/>
    <property type="evidence" value="ECO:0007669"/>
    <property type="project" value="TreeGrafter"/>
</dbReference>
<evidence type="ECO:0000259" key="11">
    <source>
        <dbReference type="Pfam" id="PF16916"/>
    </source>
</evidence>
<proteinExistence type="inferred from homology"/>
<sequence length="335" mass="37607">MHRVLPFTYLYGSHLLPKKIIMEHSHHQHDHHHHGHDHHHHTVTDLSTLNRAFYIGIGLNLLYTIIEFAVGFRVDSLALISDASHNLSDVASLVISLIGMKLTHRTATQLYTYGYKKASILASLINAVLLMYIVIKIFIEAFERLANPPEMVGSAIMLTAFIGVIINAVSAFLFYKGQKTDINVKGAFLHLMLDALVSVGVIISGAIVYFTGWNLADPISSFMVGIVILFSTWGLLKESVKLILDGVPHDIDKEHIQHLIEEHPMIESVHHLHIWALSSSQNALTAHIVLKECITLKEFMSIKAELKHKLSHEGITHSTFEIDTDNCHCEEEKCN</sequence>
<feature type="transmembrane region" description="Helical" evidence="9">
    <location>
        <begin position="218"/>
        <end position="236"/>
    </location>
</feature>
<dbReference type="Gene3D" id="1.20.1510.10">
    <property type="entry name" value="Cation efflux protein transmembrane domain"/>
    <property type="match status" value="1"/>
</dbReference>
<protein>
    <submittedName>
        <fullName evidence="12">Cadmium, cobalt and zinc/H(+)-K(+) antiporter</fullName>
    </submittedName>
</protein>
<evidence type="ECO:0000256" key="3">
    <source>
        <dbReference type="ARBA" id="ARBA00022448"/>
    </source>
</evidence>
<feature type="transmembrane region" description="Helical" evidence="9">
    <location>
        <begin position="52"/>
        <end position="72"/>
    </location>
</feature>